<evidence type="ECO:0000313" key="1">
    <source>
        <dbReference type="EMBL" id="NMM94978.1"/>
    </source>
</evidence>
<dbReference type="Proteomes" id="UP000532194">
    <property type="component" value="Unassembled WGS sequence"/>
</dbReference>
<reference evidence="1 2" key="1">
    <citation type="submission" date="2020-02" db="EMBL/GenBank/DDBJ databases">
        <title>Characterization of phylogenetic diversity of novel bifidobacterial species isolated in Czech ZOOs.</title>
        <authorList>
            <person name="Lugli G.A."/>
            <person name="Vera N.B."/>
            <person name="Ventura M."/>
        </authorList>
    </citation>
    <scope>NUCLEOTIDE SEQUENCE [LARGE SCALE GENOMIC DNA]</scope>
    <source>
        <strain evidence="1 2">DSM 109957</strain>
    </source>
</reference>
<keyword evidence="2" id="KW-1185">Reference proteome</keyword>
<proteinExistence type="predicted"/>
<gene>
    <name evidence="1" type="ORF">G1C95_2166</name>
</gene>
<comment type="caution">
    <text evidence="1">The sequence shown here is derived from an EMBL/GenBank/DDBJ whole genome shotgun (WGS) entry which is preliminary data.</text>
</comment>
<name>A0A7Y0ES40_9BIFI</name>
<dbReference type="RefSeq" id="WP_169172985.1">
    <property type="nucleotide sequence ID" value="NZ_JAAIII010000007.1"/>
</dbReference>
<dbReference type="AlphaFoldDB" id="A0A7Y0ES40"/>
<organism evidence="1 2">
    <name type="scientific">Bifidobacterium oedipodis</name>
    <dbReference type="NCBI Taxonomy" id="2675322"/>
    <lineage>
        <taxon>Bacteria</taxon>
        <taxon>Bacillati</taxon>
        <taxon>Actinomycetota</taxon>
        <taxon>Actinomycetes</taxon>
        <taxon>Bifidobacteriales</taxon>
        <taxon>Bifidobacteriaceae</taxon>
        <taxon>Bifidobacterium</taxon>
    </lineage>
</organism>
<protein>
    <submittedName>
        <fullName evidence="1">Ycg4K</fullName>
    </submittedName>
</protein>
<evidence type="ECO:0000313" key="2">
    <source>
        <dbReference type="Proteomes" id="UP000532194"/>
    </source>
</evidence>
<dbReference type="EMBL" id="JAAIII010000007">
    <property type="protein sequence ID" value="NMM94978.1"/>
    <property type="molecule type" value="Genomic_DNA"/>
</dbReference>
<accession>A0A7Y0ES40</accession>
<sequence length="453" mass="51892">MNEEEVNLTSVEQLLSKPRFQAYLDYAKMTLPNAETSIINSKAVDLYRWNKHAAGKLLPILSDVEVVVRNAIDQQLIHWLREQQGREPSDWIDVGSNTPIEQIRNLINGNNPDCKDYLAEARSRARRNEKNWRRNSNVRHPRHNDVANRDDVFAELTLGTWCGVLDRISANDSPSLFDSIMNAFPLVEAAWKQEQQRMPHAQLPGNNSNPRDGYREELSSRLKRIKNIRNRAVHNENLLRVDFPGLAYDILFVLNAIGPESVQWAMPDKGRWLRHEADPKIIFHSDRPTTSQKPRITPITSRRIFRDTAVSLAMRELESHNAQILWRKGFFGPGAPAILTVNQQGRRTLYFVLARIAHIPHANIKIHIDTIRKLTSIAQKENAALGISTVVKIISDEDSSQELYDIRLFDGPLIDEDPVFNQQWISLVGNTTRLFSDSSHVQYLRQSVDSQAI</sequence>